<reference evidence="3" key="1">
    <citation type="submission" date="2020-11" db="EMBL/GenBank/DDBJ databases">
        <authorList>
            <consortium name="DOE Joint Genome Institute"/>
            <person name="Ahrendt S."/>
            <person name="Riley R."/>
            <person name="Andreopoulos W."/>
            <person name="Labutti K."/>
            <person name="Pangilinan J."/>
            <person name="Ruiz-Duenas F.J."/>
            <person name="Barrasa J.M."/>
            <person name="Sanchez-Garcia M."/>
            <person name="Camarero S."/>
            <person name="Miyauchi S."/>
            <person name="Serrano A."/>
            <person name="Linde D."/>
            <person name="Babiker R."/>
            <person name="Drula E."/>
            <person name="Ayuso-Fernandez I."/>
            <person name="Pacheco R."/>
            <person name="Padilla G."/>
            <person name="Ferreira P."/>
            <person name="Barriuso J."/>
            <person name="Kellner H."/>
            <person name="Castanera R."/>
            <person name="Alfaro M."/>
            <person name="Ramirez L."/>
            <person name="Pisabarro A.G."/>
            <person name="Kuo A."/>
            <person name="Tritt A."/>
            <person name="Lipzen A."/>
            <person name="He G."/>
            <person name="Yan M."/>
            <person name="Ng V."/>
            <person name="Cullen D."/>
            <person name="Martin F."/>
            <person name="Rosso M.-N."/>
            <person name="Henrissat B."/>
            <person name="Hibbett D."/>
            <person name="Martinez A.T."/>
            <person name="Grigoriev I.V."/>
        </authorList>
    </citation>
    <scope>NUCLEOTIDE SEQUENCE</scope>
    <source>
        <strain evidence="3">MF-IS2</strain>
    </source>
</reference>
<keyword evidence="1" id="KW-0175">Coiled coil</keyword>
<name>A0A9P5XCR0_9AGAR</name>
<sequence>MRRTKPKSAANACLTFPASDPIPNKCCQNRTHLALAVHTIHDASYRAKCSPGRTKATKPLAGVAAPTASTRAKARTQVSAISAEKRPSASASAAAETSSTAAAATADETPRARTVPRQARSGSAAEATTKPKSQPLRTSSLKKEPLKKSAIKDTSKAATSSENATATVAVNSDENPPSPVVTHEEPSQVAGPSESTDSAPSQSAPPVSLPPNVDPLQVAAQTYPWLYMSSTLDACFAEAEKTAGKELDELERTVTEGEAQLADEKLRYDSVRAIEFCDELGSDTFSKEAPAIMQSFISFGEVCERVEAEALQLAMSTPSLDSEEPLHVYGDMMDNLEQLQEQASELESSILRLTGSIPETTESSSYTQPEPTQDDSERNDNGDEDEDAVEAKQKLAQDTNSARAQIVGVFSACLPVLRARIANLSMAQELIDSAQENFSLALRMESMGIE</sequence>
<evidence type="ECO:0000256" key="2">
    <source>
        <dbReference type="SAM" id="MobiDB-lite"/>
    </source>
</evidence>
<evidence type="ECO:0000256" key="1">
    <source>
        <dbReference type="SAM" id="Coils"/>
    </source>
</evidence>
<gene>
    <name evidence="3" type="ORF">P691DRAFT_590675</name>
</gene>
<feature type="compositionally biased region" description="Polar residues" evidence="2">
    <location>
        <begin position="193"/>
        <end position="205"/>
    </location>
</feature>
<dbReference type="OrthoDB" id="2803656at2759"/>
<feature type="region of interest" description="Disordered" evidence="2">
    <location>
        <begin position="357"/>
        <end position="388"/>
    </location>
</feature>
<feature type="compositionally biased region" description="Polar residues" evidence="2">
    <location>
        <begin position="130"/>
        <end position="139"/>
    </location>
</feature>
<evidence type="ECO:0000313" key="3">
    <source>
        <dbReference type="EMBL" id="KAF9448997.1"/>
    </source>
</evidence>
<feature type="compositionally biased region" description="Basic and acidic residues" evidence="2">
    <location>
        <begin position="141"/>
        <end position="155"/>
    </location>
</feature>
<feature type="coiled-coil region" evidence="1">
    <location>
        <begin position="329"/>
        <end position="356"/>
    </location>
</feature>
<comment type="caution">
    <text evidence="3">The sequence shown here is derived from an EMBL/GenBank/DDBJ whole genome shotgun (WGS) entry which is preliminary data.</text>
</comment>
<dbReference type="AlphaFoldDB" id="A0A9P5XCR0"/>
<evidence type="ECO:0000313" key="4">
    <source>
        <dbReference type="Proteomes" id="UP000807342"/>
    </source>
</evidence>
<feature type="compositionally biased region" description="Polar residues" evidence="2">
    <location>
        <begin position="357"/>
        <end position="371"/>
    </location>
</feature>
<organism evidence="3 4">
    <name type="scientific">Macrolepiota fuliginosa MF-IS2</name>
    <dbReference type="NCBI Taxonomy" id="1400762"/>
    <lineage>
        <taxon>Eukaryota</taxon>
        <taxon>Fungi</taxon>
        <taxon>Dikarya</taxon>
        <taxon>Basidiomycota</taxon>
        <taxon>Agaricomycotina</taxon>
        <taxon>Agaricomycetes</taxon>
        <taxon>Agaricomycetidae</taxon>
        <taxon>Agaricales</taxon>
        <taxon>Agaricineae</taxon>
        <taxon>Agaricaceae</taxon>
        <taxon>Macrolepiota</taxon>
    </lineage>
</organism>
<keyword evidence="4" id="KW-1185">Reference proteome</keyword>
<feature type="region of interest" description="Disordered" evidence="2">
    <location>
        <begin position="49"/>
        <end position="213"/>
    </location>
</feature>
<dbReference type="EMBL" id="MU151144">
    <property type="protein sequence ID" value="KAF9448997.1"/>
    <property type="molecule type" value="Genomic_DNA"/>
</dbReference>
<accession>A0A9P5XCR0</accession>
<protein>
    <submittedName>
        <fullName evidence="3">Uncharacterized protein</fullName>
    </submittedName>
</protein>
<dbReference type="Proteomes" id="UP000807342">
    <property type="component" value="Unassembled WGS sequence"/>
</dbReference>
<feature type="compositionally biased region" description="Polar residues" evidence="2">
    <location>
        <begin position="156"/>
        <end position="175"/>
    </location>
</feature>
<proteinExistence type="predicted"/>
<feature type="compositionally biased region" description="Low complexity" evidence="2">
    <location>
        <begin position="88"/>
        <end position="107"/>
    </location>
</feature>